<dbReference type="SUPFAM" id="SSF158472">
    <property type="entry name" value="HAMP domain-like"/>
    <property type="match status" value="1"/>
</dbReference>
<dbReference type="PROSITE" id="PS50111">
    <property type="entry name" value="CHEMOTAXIS_TRANSDUC_2"/>
    <property type="match status" value="1"/>
</dbReference>
<keyword evidence="4" id="KW-0175">Coiled coil</keyword>
<proteinExistence type="inferred from homology"/>
<keyword evidence="5" id="KW-1133">Transmembrane helix</keyword>
<dbReference type="RefSeq" id="WP_252917420.1">
    <property type="nucleotide sequence ID" value="NZ_JAAAML010000004.1"/>
</dbReference>
<evidence type="ECO:0000256" key="5">
    <source>
        <dbReference type="SAM" id="Phobius"/>
    </source>
</evidence>
<feature type="coiled-coil region" evidence="4">
    <location>
        <begin position="572"/>
        <end position="624"/>
    </location>
</feature>
<dbReference type="SMART" id="SM00304">
    <property type="entry name" value="HAMP"/>
    <property type="match status" value="2"/>
</dbReference>
<evidence type="ECO:0000256" key="3">
    <source>
        <dbReference type="PROSITE-ProRule" id="PRU00284"/>
    </source>
</evidence>
<gene>
    <name evidence="8" type="ORF">GTW23_21325</name>
</gene>
<reference evidence="8 9" key="1">
    <citation type="submission" date="2020-01" db="EMBL/GenBank/DDBJ databases">
        <title>Genomes of bacteria type strains.</title>
        <authorList>
            <person name="Chen J."/>
            <person name="Zhu S."/>
            <person name="Yang J."/>
        </authorList>
    </citation>
    <scope>NUCLEOTIDE SEQUENCE [LARGE SCALE GENOMIC DNA]</scope>
    <source>
        <strain evidence="8 9">DSM 16655</strain>
    </source>
</reference>
<dbReference type="SUPFAM" id="SSF58104">
    <property type="entry name" value="Methyl-accepting chemotaxis protein (MCP) signaling domain"/>
    <property type="match status" value="1"/>
</dbReference>
<dbReference type="Gene3D" id="1.10.287.950">
    <property type="entry name" value="Methyl-accepting chemotaxis protein"/>
    <property type="match status" value="1"/>
</dbReference>
<dbReference type="Gene3D" id="1.10.8.500">
    <property type="entry name" value="HAMP domain in histidine kinase"/>
    <property type="match status" value="1"/>
</dbReference>
<feature type="domain" description="HAMP" evidence="7">
    <location>
        <begin position="528"/>
        <end position="580"/>
    </location>
</feature>
<dbReference type="Proteomes" id="UP001320715">
    <property type="component" value="Unassembled WGS sequence"/>
</dbReference>
<protein>
    <submittedName>
        <fullName evidence="8">HAMP domain-containing protein</fullName>
    </submittedName>
</protein>
<dbReference type="CDD" id="cd06225">
    <property type="entry name" value="HAMP"/>
    <property type="match status" value="1"/>
</dbReference>
<evidence type="ECO:0000259" key="7">
    <source>
        <dbReference type="PROSITE" id="PS50885"/>
    </source>
</evidence>
<evidence type="ECO:0000313" key="8">
    <source>
        <dbReference type="EMBL" id="MCO6410732.1"/>
    </source>
</evidence>
<dbReference type="CDD" id="cd11386">
    <property type="entry name" value="MCP_signal"/>
    <property type="match status" value="1"/>
</dbReference>
<feature type="transmembrane region" description="Helical" evidence="5">
    <location>
        <begin position="16"/>
        <end position="36"/>
    </location>
</feature>
<keyword evidence="9" id="KW-1185">Reference proteome</keyword>
<dbReference type="SMART" id="SM00283">
    <property type="entry name" value="MA"/>
    <property type="match status" value="1"/>
</dbReference>
<keyword evidence="1" id="KW-0145">Chemotaxis</keyword>
<dbReference type="EMBL" id="JAAAML010000004">
    <property type="protein sequence ID" value="MCO6410732.1"/>
    <property type="molecule type" value="Genomic_DNA"/>
</dbReference>
<evidence type="ECO:0000259" key="6">
    <source>
        <dbReference type="PROSITE" id="PS50111"/>
    </source>
</evidence>
<feature type="domain" description="HAMP" evidence="7">
    <location>
        <begin position="447"/>
        <end position="500"/>
    </location>
</feature>
<keyword evidence="5" id="KW-0812">Transmembrane</keyword>
<comment type="caution">
    <text evidence="8">The sequence shown here is derived from an EMBL/GenBank/DDBJ whole genome shotgun (WGS) entry which is preliminary data.</text>
</comment>
<dbReference type="PROSITE" id="PS50885">
    <property type="entry name" value="HAMP"/>
    <property type="match status" value="2"/>
</dbReference>
<dbReference type="PANTHER" id="PTHR43531:SF11">
    <property type="entry name" value="METHYL-ACCEPTING CHEMOTAXIS PROTEIN 3"/>
    <property type="match status" value="1"/>
</dbReference>
<evidence type="ECO:0000256" key="4">
    <source>
        <dbReference type="SAM" id="Coils"/>
    </source>
</evidence>
<comment type="similarity">
    <text evidence="2">Belongs to the methyl-accepting chemotaxis (MCP) protein family.</text>
</comment>
<sequence>MIIDRLLARFSIQTKVVVFIIPLIAGMAGLAAINLYTGNLLGARLTGTNASIETLSGFKEAYAGMTNFLHDQSEEKRAAVMQSLDAQLQRVEKVLELAETETESAALTRSRTVAEALRADVDALWGLHTEVTGIYGAFDETLSELDNVRGRLNATIDTVGQELAQAEDETKTLLRAADQLGNGAQAIVAISSAISSAATPEEAFAAADELKRDIRKMSRDLPKVIPETKPALKSLLSDNLDGLLAVQKAGVVSEAGMIELQKYANALRPSGIMLQGLASQVAREATLRFGQLDADILMGQQIVSDSRDFLAHLSALELSIVHFLGQPDETRGEDVAAKLSRVDQSIQLIAFSNGGETVMEAIGEVWSAKSVTIPALMAELIEKKQAETSLFMAASERIDEAWSSVLAFTSSQQQGAEAVKDRAEGITLSAALVGGAFGLVAAFMLIAALKGPIRRLVRAMGDVASGDLDVAVTDSARADEIGEMARALDVFKMNAIDKIRIEGESEKEREMAARARQQSDTEKAQADAQVRFAVEQLGAALRDLSQGNLVSTIDTPFAGELDSLRLDFNGSIEQMRDALSQIRDNAASISSNSGQMRSAADDLARRTEQQAASLEETAAAVDEISATVRTASSRASDTDKLAGDTANDARASGQIVARAVDAMSRIEEASGKIDRIIGVIDEIAFQTNLLALNAGVEAARAGEAGKGFAVVAQEVRELAGRSANAAKEIKELIAASGEEVRSGVSLVGETGEAITRIIARIEEISEHVGAMATASREQSTGLAEVNAAVGQMDQMTQQNAAMVEQTNASSHTLAQEAAELTALVAKFRLDLEEGRTAGQNRAA</sequence>
<dbReference type="Pfam" id="PF00015">
    <property type="entry name" value="MCPsignal"/>
    <property type="match status" value="1"/>
</dbReference>
<dbReference type="InterPro" id="IPR051310">
    <property type="entry name" value="MCP_chemotaxis"/>
</dbReference>
<dbReference type="PANTHER" id="PTHR43531">
    <property type="entry name" value="PROTEIN ICFG"/>
    <property type="match status" value="1"/>
</dbReference>
<evidence type="ECO:0000256" key="2">
    <source>
        <dbReference type="ARBA" id="ARBA00029447"/>
    </source>
</evidence>
<name>A0ABT1CX01_9HYPH</name>
<accession>A0ABT1CX01</accession>
<evidence type="ECO:0000313" key="9">
    <source>
        <dbReference type="Proteomes" id="UP001320715"/>
    </source>
</evidence>
<dbReference type="InterPro" id="IPR003660">
    <property type="entry name" value="HAMP_dom"/>
</dbReference>
<dbReference type="Pfam" id="PF00672">
    <property type="entry name" value="HAMP"/>
    <property type="match status" value="1"/>
</dbReference>
<dbReference type="InterPro" id="IPR004089">
    <property type="entry name" value="MCPsignal_dom"/>
</dbReference>
<feature type="domain" description="Methyl-accepting transducer" evidence="6">
    <location>
        <begin position="585"/>
        <end position="814"/>
    </location>
</feature>
<evidence type="ECO:0000256" key="1">
    <source>
        <dbReference type="ARBA" id="ARBA00022500"/>
    </source>
</evidence>
<organism evidence="8 9">
    <name type="scientific">Hoeflea alexandrii</name>
    <dbReference type="NCBI Taxonomy" id="288436"/>
    <lineage>
        <taxon>Bacteria</taxon>
        <taxon>Pseudomonadati</taxon>
        <taxon>Pseudomonadota</taxon>
        <taxon>Alphaproteobacteria</taxon>
        <taxon>Hyphomicrobiales</taxon>
        <taxon>Rhizobiaceae</taxon>
        <taxon>Hoeflea</taxon>
    </lineage>
</organism>
<keyword evidence="5" id="KW-0472">Membrane</keyword>
<keyword evidence="3" id="KW-0807">Transducer</keyword>